<evidence type="ECO:0000313" key="3">
    <source>
        <dbReference type="EMBL" id="GAA2447814.1"/>
    </source>
</evidence>
<dbReference type="GO" id="GO:0005524">
    <property type="term" value="F:ATP binding"/>
    <property type="evidence" value="ECO:0007669"/>
    <property type="project" value="UniProtKB-KW"/>
</dbReference>
<keyword evidence="3" id="KW-0067">ATP-binding</keyword>
<dbReference type="SUPFAM" id="SSF55874">
    <property type="entry name" value="ATPase domain of HSP90 chaperone/DNA topoisomerase II/histidine kinase"/>
    <property type="match status" value="1"/>
</dbReference>
<name>A0ABN3K6C7_9ACTN</name>
<evidence type="ECO:0000313" key="4">
    <source>
        <dbReference type="Proteomes" id="UP001501231"/>
    </source>
</evidence>
<dbReference type="InterPro" id="IPR050267">
    <property type="entry name" value="Anti-sigma-factor_SerPK"/>
</dbReference>
<dbReference type="CDD" id="cd16936">
    <property type="entry name" value="HATPase_RsbW-like"/>
    <property type="match status" value="1"/>
</dbReference>
<protein>
    <submittedName>
        <fullName evidence="3">ATP-binding protein</fullName>
    </submittedName>
</protein>
<keyword evidence="1" id="KW-0723">Serine/threonine-protein kinase</keyword>
<dbReference type="PANTHER" id="PTHR35526">
    <property type="entry name" value="ANTI-SIGMA-F FACTOR RSBW-RELATED"/>
    <property type="match status" value="1"/>
</dbReference>
<dbReference type="InterPro" id="IPR036890">
    <property type="entry name" value="HATPase_C_sf"/>
</dbReference>
<sequence>MMITKVELVERPRCVLALRPAPAEVGVARRMLRGALHEWEQPHLADDACLVADELVTNAVEHAARIALVAYQTSEHLLMLEVWDDSPIPPVAKEASLDSLGGRGLLIVDALASTWSWRPVNGGKVVWAVL</sequence>
<feature type="domain" description="Histidine kinase/HSP90-like ATPase" evidence="2">
    <location>
        <begin position="20"/>
        <end position="129"/>
    </location>
</feature>
<evidence type="ECO:0000256" key="1">
    <source>
        <dbReference type="ARBA" id="ARBA00022527"/>
    </source>
</evidence>
<dbReference type="Gene3D" id="3.30.565.10">
    <property type="entry name" value="Histidine kinase-like ATPase, C-terminal domain"/>
    <property type="match status" value="1"/>
</dbReference>
<keyword evidence="1" id="KW-0418">Kinase</keyword>
<dbReference type="Proteomes" id="UP001501231">
    <property type="component" value="Unassembled WGS sequence"/>
</dbReference>
<dbReference type="InterPro" id="IPR003594">
    <property type="entry name" value="HATPase_dom"/>
</dbReference>
<comment type="caution">
    <text evidence="3">The sequence shown here is derived from an EMBL/GenBank/DDBJ whole genome shotgun (WGS) entry which is preliminary data.</text>
</comment>
<dbReference type="Pfam" id="PF13581">
    <property type="entry name" value="HATPase_c_2"/>
    <property type="match status" value="1"/>
</dbReference>
<dbReference type="PANTHER" id="PTHR35526:SF3">
    <property type="entry name" value="ANTI-SIGMA-F FACTOR RSBW"/>
    <property type="match status" value="1"/>
</dbReference>
<dbReference type="EMBL" id="BAAARW010000034">
    <property type="protein sequence ID" value="GAA2447814.1"/>
    <property type="molecule type" value="Genomic_DNA"/>
</dbReference>
<organism evidence="3 4">
    <name type="scientific">Actinomadura vinacea</name>
    <dbReference type="NCBI Taxonomy" id="115336"/>
    <lineage>
        <taxon>Bacteria</taxon>
        <taxon>Bacillati</taxon>
        <taxon>Actinomycetota</taxon>
        <taxon>Actinomycetes</taxon>
        <taxon>Streptosporangiales</taxon>
        <taxon>Thermomonosporaceae</taxon>
        <taxon>Actinomadura</taxon>
    </lineage>
</organism>
<accession>A0ABN3K6C7</accession>
<keyword evidence="4" id="KW-1185">Reference proteome</keyword>
<keyword evidence="1" id="KW-0808">Transferase</keyword>
<evidence type="ECO:0000259" key="2">
    <source>
        <dbReference type="Pfam" id="PF13581"/>
    </source>
</evidence>
<keyword evidence="3" id="KW-0547">Nucleotide-binding</keyword>
<gene>
    <name evidence="3" type="ORF">GCM10010191_76430</name>
</gene>
<reference evidence="3 4" key="1">
    <citation type="journal article" date="2019" name="Int. J. Syst. Evol. Microbiol.">
        <title>The Global Catalogue of Microorganisms (GCM) 10K type strain sequencing project: providing services to taxonomists for standard genome sequencing and annotation.</title>
        <authorList>
            <consortium name="The Broad Institute Genomics Platform"/>
            <consortium name="The Broad Institute Genome Sequencing Center for Infectious Disease"/>
            <person name="Wu L."/>
            <person name="Ma J."/>
        </authorList>
    </citation>
    <scope>NUCLEOTIDE SEQUENCE [LARGE SCALE GENOMIC DNA]</scope>
    <source>
        <strain evidence="3 4">JCM 3325</strain>
    </source>
</reference>
<proteinExistence type="predicted"/>